<proteinExistence type="predicted"/>
<accession>A0ABS1DGC6</accession>
<sequence>MSIVRLQSYLTYPEGHPPESAEIPDVAMPEGMRAPANGLTCFYGARNPSFMLAWKGARAQERSISRCELHVDVGKYDPSRISLDDLPERKFVDMERLKEDAREKVREYLLGYCRELGLEEDHADPWSGTRFRMRYPRLLGRLVQEPEFRHVAVLVYSVASSDGDVRGFGTLFDPAAVSEIQAHDASIAFRLPEIDWARPLKGPRVEARA</sequence>
<organism evidence="1 2">
    <name type="scientific">Rhodovibrio sodomensis</name>
    <dbReference type="NCBI Taxonomy" id="1088"/>
    <lineage>
        <taxon>Bacteria</taxon>
        <taxon>Pseudomonadati</taxon>
        <taxon>Pseudomonadota</taxon>
        <taxon>Alphaproteobacteria</taxon>
        <taxon>Rhodospirillales</taxon>
        <taxon>Rhodovibrionaceae</taxon>
        <taxon>Rhodovibrio</taxon>
    </lineage>
</organism>
<dbReference type="EMBL" id="NRRL01000036">
    <property type="protein sequence ID" value="MBK1669021.1"/>
    <property type="molecule type" value="Genomic_DNA"/>
</dbReference>
<reference evidence="1 2" key="1">
    <citation type="journal article" date="2020" name="Microorganisms">
        <title>Osmotic Adaptation and Compatible Solute Biosynthesis of Phototrophic Bacteria as Revealed from Genome Analyses.</title>
        <authorList>
            <person name="Imhoff J.F."/>
            <person name="Rahn T."/>
            <person name="Kunzel S."/>
            <person name="Keller A."/>
            <person name="Neulinger S.C."/>
        </authorList>
    </citation>
    <scope>NUCLEOTIDE SEQUENCE [LARGE SCALE GENOMIC DNA]</scope>
    <source>
        <strain evidence="1 2">DSM 9895</strain>
    </source>
</reference>
<evidence type="ECO:0008006" key="3">
    <source>
        <dbReference type="Google" id="ProtNLM"/>
    </source>
</evidence>
<evidence type="ECO:0000313" key="2">
    <source>
        <dbReference type="Proteomes" id="UP001296873"/>
    </source>
</evidence>
<protein>
    <recommendedName>
        <fullName evidence="3">RES domain-containing protein</fullName>
    </recommendedName>
</protein>
<comment type="caution">
    <text evidence="1">The sequence shown here is derived from an EMBL/GenBank/DDBJ whole genome shotgun (WGS) entry which is preliminary data.</text>
</comment>
<keyword evidence="2" id="KW-1185">Reference proteome</keyword>
<name>A0ABS1DGC6_9PROT</name>
<dbReference type="Proteomes" id="UP001296873">
    <property type="component" value="Unassembled WGS sequence"/>
</dbReference>
<evidence type="ECO:0000313" key="1">
    <source>
        <dbReference type="EMBL" id="MBK1669021.1"/>
    </source>
</evidence>
<gene>
    <name evidence="1" type="ORF">CKO28_13365</name>
</gene>